<keyword evidence="2 5" id="KW-0812">Transmembrane</keyword>
<dbReference type="InterPro" id="IPR040327">
    <property type="entry name" value="At5g14285-like"/>
</dbReference>
<feature type="domain" description="TLC" evidence="7">
    <location>
        <begin position="33"/>
        <end position="236"/>
    </location>
</feature>
<keyword evidence="4 5" id="KW-0472">Membrane</keyword>
<keyword evidence="8" id="KW-1185">Reference proteome</keyword>
<organism evidence="8 9">
    <name type="scientific">Cucurbita moschata</name>
    <name type="common">Winter crookneck squash</name>
    <name type="synonym">Cucurbita pepo var. moschata</name>
    <dbReference type="NCBI Taxonomy" id="3662"/>
    <lineage>
        <taxon>Eukaryota</taxon>
        <taxon>Viridiplantae</taxon>
        <taxon>Streptophyta</taxon>
        <taxon>Embryophyta</taxon>
        <taxon>Tracheophyta</taxon>
        <taxon>Spermatophyta</taxon>
        <taxon>Magnoliopsida</taxon>
        <taxon>eudicotyledons</taxon>
        <taxon>Gunneridae</taxon>
        <taxon>Pentapetalae</taxon>
        <taxon>rosids</taxon>
        <taxon>fabids</taxon>
        <taxon>Cucurbitales</taxon>
        <taxon>Cucurbitaceae</taxon>
        <taxon>Cucurbiteae</taxon>
        <taxon>Cucurbita</taxon>
    </lineage>
</organism>
<feature type="transmembrane region" description="Helical" evidence="6">
    <location>
        <begin position="169"/>
        <end position="186"/>
    </location>
</feature>
<feature type="transmembrane region" description="Helical" evidence="6">
    <location>
        <begin position="90"/>
        <end position="114"/>
    </location>
</feature>
<keyword evidence="3 6" id="KW-1133">Transmembrane helix</keyword>
<proteinExistence type="predicted"/>
<dbReference type="InterPro" id="IPR006634">
    <property type="entry name" value="TLC-dom"/>
</dbReference>
<dbReference type="KEGG" id="cmos:111441998"/>
<evidence type="ECO:0000259" key="7">
    <source>
        <dbReference type="PROSITE" id="PS50922"/>
    </source>
</evidence>
<evidence type="ECO:0000256" key="4">
    <source>
        <dbReference type="ARBA" id="ARBA00023136"/>
    </source>
</evidence>
<dbReference type="SMART" id="SM00724">
    <property type="entry name" value="TLC"/>
    <property type="match status" value="1"/>
</dbReference>
<dbReference type="GO" id="GO:0016020">
    <property type="term" value="C:membrane"/>
    <property type="evidence" value="ECO:0007669"/>
    <property type="project" value="UniProtKB-SubCell"/>
</dbReference>
<accession>A0A6J1F3C9</accession>
<evidence type="ECO:0000313" key="8">
    <source>
        <dbReference type="Proteomes" id="UP000504609"/>
    </source>
</evidence>
<dbReference type="RefSeq" id="XP_022935006.1">
    <property type="nucleotide sequence ID" value="XM_023079238.1"/>
</dbReference>
<feature type="transmembrane region" description="Helical" evidence="6">
    <location>
        <begin position="206"/>
        <end position="229"/>
    </location>
</feature>
<dbReference type="PROSITE" id="PS50922">
    <property type="entry name" value="TLC"/>
    <property type="match status" value="1"/>
</dbReference>
<dbReference type="Pfam" id="PF03798">
    <property type="entry name" value="TRAM_LAG1_CLN8"/>
    <property type="match status" value="1"/>
</dbReference>
<dbReference type="GeneID" id="111441998"/>
<dbReference type="PANTHER" id="PTHR31766">
    <property type="entry name" value="GLABROUS1 ENHANCER-BINDING PROTEIN-LIKE 2"/>
    <property type="match status" value="1"/>
</dbReference>
<evidence type="ECO:0000256" key="5">
    <source>
        <dbReference type="PROSITE-ProRule" id="PRU00205"/>
    </source>
</evidence>
<evidence type="ECO:0000256" key="1">
    <source>
        <dbReference type="ARBA" id="ARBA00004141"/>
    </source>
</evidence>
<dbReference type="Proteomes" id="UP000504609">
    <property type="component" value="Unplaced"/>
</dbReference>
<evidence type="ECO:0000256" key="3">
    <source>
        <dbReference type="ARBA" id="ARBA00022989"/>
    </source>
</evidence>
<reference evidence="9" key="1">
    <citation type="submission" date="2025-08" db="UniProtKB">
        <authorList>
            <consortium name="RefSeq"/>
        </authorList>
    </citation>
    <scope>IDENTIFICATION</scope>
    <source>
        <tissue evidence="9">Young leaves</tissue>
    </source>
</reference>
<evidence type="ECO:0000256" key="2">
    <source>
        <dbReference type="ARBA" id="ARBA00022692"/>
    </source>
</evidence>
<protein>
    <submittedName>
        <fullName evidence="9">TLC domain-containing protein At5g14285-like</fullName>
    </submittedName>
</protein>
<gene>
    <name evidence="9" type="primary">LOC111441998</name>
</gene>
<evidence type="ECO:0000256" key="6">
    <source>
        <dbReference type="SAM" id="Phobius"/>
    </source>
</evidence>
<sequence>METHLNPLPFFFSIFFTIYIIAYFLLFRNWSPKIRPEAASCAISFAHGTPAVILASKAILADVARGFASSNTDFQNSVLDYSIAYFLMDLLHYLIFFPADLLFIAHHLVTLFVFVTCRYLVSYGAYAILVLLILAEVTSFCQNAWTLARARRADVEFADRVYNLLSPPFYVLYSIVRGFVGPYFLYKMGEFFFNGGAETVIPKWVWMSWIFVVAAAISVSILWITNLWIELYRERSSKLEKKKARENDIKIGVSFNPHLKNRGRRR</sequence>
<feature type="transmembrane region" description="Helical" evidence="6">
    <location>
        <begin position="6"/>
        <end position="26"/>
    </location>
</feature>
<evidence type="ECO:0000313" key="9">
    <source>
        <dbReference type="RefSeq" id="XP_022935006.1"/>
    </source>
</evidence>
<dbReference type="AlphaFoldDB" id="A0A6J1F3C9"/>
<dbReference type="PANTHER" id="PTHR31766:SF2">
    <property type="entry name" value="GLABROUS1 ENHANCER-BINDING PROTEIN-LIKE 2"/>
    <property type="match status" value="1"/>
</dbReference>
<name>A0A6J1F3C9_CUCMO</name>
<feature type="transmembrane region" description="Helical" evidence="6">
    <location>
        <begin position="126"/>
        <end position="148"/>
    </location>
</feature>
<comment type="subcellular location">
    <subcellularLocation>
        <location evidence="1">Membrane</location>
        <topology evidence="1">Multi-pass membrane protein</topology>
    </subcellularLocation>
</comment>